<dbReference type="AlphaFoldDB" id="A0A5C3NHA3"/>
<feature type="compositionally biased region" description="Low complexity" evidence="1">
    <location>
        <begin position="905"/>
        <end position="927"/>
    </location>
</feature>
<feature type="region of interest" description="Disordered" evidence="1">
    <location>
        <begin position="61"/>
        <end position="158"/>
    </location>
</feature>
<dbReference type="STRING" id="5364.A0A5C3NHA3"/>
<feature type="compositionally biased region" description="Basic and acidic residues" evidence="1">
    <location>
        <begin position="600"/>
        <end position="609"/>
    </location>
</feature>
<protein>
    <submittedName>
        <fullName evidence="2">Uncharacterized protein</fullName>
    </submittedName>
</protein>
<feature type="compositionally biased region" description="Basic and acidic residues" evidence="1">
    <location>
        <begin position="292"/>
        <end position="302"/>
    </location>
</feature>
<feature type="region of interest" description="Disordered" evidence="1">
    <location>
        <begin position="172"/>
        <end position="316"/>
    </location>
</feature>
<feature type="compositionally biased region" description="Low complexity" evidence="1">
    <location>
        <begin position="812"/>
        <end position="837"/>
    </location>
</feature>
<dbReference type="OrthoDB" id="2413468at2759"/>
<feature type="compositionally biased region" description="Polar residues" evidence="1">
    <location>
        <begin position="126"/>
        <end position="154"/>
    </location>
</feature>
<feature type="compositionally biased region" description="Basic and acidic residues" evidence="1">
    <location>
        <begin position="517"/>
        <end position="530"/>
    </location>
</feature>
<dbReference type="EMBL" id="ML213504">
    <property type="protein sequence ID" value="TFK55866.1"/>
    <property type="molecule type" value="Genomic_DNA"/>
</dbReference>
<evidence type="ECO:0000313" key="3">
    <source>
        <dbReference type="Proteomes" id="UP000305948"/>
    </source>
</evidence>
<feature type="compositionally biased region" description="Low complexity" evidence="1">
    <location>
        <begin position="651"/>
        <end position="662"/>
    </location>
</feature>
<name>A0A5C3NHA3_9AGAM</name>
<dbReference type="Proteomes" id="UP000305948">
    <property type="component" value="Unassembled WGS sequence"/>
</dbReference>
<feature type="region of interest" description="Disordered" evidence="1">
    <location>
        <begin position="746"/>
        <end position="770"/>
    </location>
</feature>
<feature type="compositionally biased region" description="Low complexity" evidence="1">
    <location>
        <begin position="343"/>
        <end position="380"/>
    </location>
</feature>
<proteinExistence type="predicted"/>
<reference evidence="2 3" key="1">
    <citation type="journal article" date="2019" name="Nat. Ecol. Evol.">
        <title>Megaphylogeny resolves global patterns of mushroom evolution.</title>
        <authorList>
            <person name="Varga T."/>
            <person name="Krizsan K."/>
            <person name="Foldi C."/>
            <person name="Dima B."/>
            <person name="Sanchez-Garcia M."/>
            <person name="Sanchez-Ramirez S."/>
            <person name="Szollosi G.J."/>
            <person name="Szarkandi J.G."/>
            <person name="Papp V."/>
            <person name="Albert L."/>
            <person name="Andreopoulos W."/>
            <person name="Angelini C."/>
            <person name="Antonin V."/>
            <person name="Barry K.W."/>
            <person name="Bougher N.L."/>
            <person name="Buchanan P."/>
            <person name="Buyck B."/>
            <person name="Bense V."/>
            <person name="Catcheside P."/>
            <person name="Chovatia M."/>
            <person name="Cooper J."/>
            <person name="Damon W."/>
            <person name="Desjardin D."/>
            <person name="Finy P."/>
            <person name="Geml J."/>
            <person name="Haridas S."/>
            <person name="Hughes K."/>
            <person name="Justo A."/>
            <person name="Karasinski D."/>
            <person name="Kautmanova I."/>
            <person name="Kiss B."/>
            <person name="Kocsube S."/>
            <person name="Kotiranta H."/>
            <person name="LaButti K.M."/>
            <person name="Lechner B.E."/>
            <person name="Liimatainen K."/>
            <person name="Lipzen A."/>
            <person name="Lukacs Z."/>
            <person name="Mihaltcheva S."/>
            <person name="Morgado L.N."/>
            <person name="Niskanen T."/>
            <person name="Noordeloos M.E."/>
            <person name="Ohm R.A."/>
            <person name="Ortiz-Santana B."/>
            <person name="Ovrebo C."/>
            <person name="Racz N."/>
            <person name="Riley R."/>
            <person name="Savchenko A."/>
            <person name="Shiryaev A."/>
            <person name="Soop K."/>
            <person name="Spirin V."/>
            <person name="Szebenyi C."/>
            <person name="Tomsovsky M."/>
            <person name="Tulloss R.E."/>
            <person name="Uehling J."/>
            <person name="Grigoriev I.V."/>
            <person name="Vagvolgyi C."/>
            <person name="Papp T."/>
            <person name="Martin F.M."/>
            <person name="Miettinen O."/>
            <person name="Hibbett D.S."/>
            <person name="Nagy L.G."/>
        </authorList>
    </citation>
    <scope>NUCLEOTIDE SEQUENCE [LARGE SCALE GENOMIC DNA]</scope>
    <source>
        <strain evidence="2 3">OMC1185</strain>
    </source>
</reference>
<feature type="region of interest" description="Disordered" evidence="1">
    <location>
        <begin position="784"/>
        <end position="948"/>
    </location>
</feature>
<sequence>MESLQVAAPIVGESSLHAHLRPTVIRRDTEQILSYYQSADAGRTYSPPVSQDYHLNGIARQRQMSSGSTSPSDYSDDNEVFESGPSRPARQDTQDIAREGSHRRQRSTARSDGGEDNRRIAVVQVESRSFSNGIDSSSPRRSGGSKTSRNTSPGLLSRRGMDAHLRGLALVAPPDASPKSYTDLTPPPSAPVEGSIHGNSAFPGPSSWGHQRSASEVPRIAKNGSIRRKTSRDVGIVGTGTSSAGPNRSPSYRTVHDRSQTADGGSSLEPPIFQTPQSRSSSPGGPQGSDTEAARLRADSPHRFPQAAFLGPNHLGLTPPLVTPAIGQGKEIHEPVAGPVVVSFSGGVRRSGSSADSMGSSAPHASSSTSPPFTTRPDFSAYLSYEPGVHSIAGPLPPPPRTVIDVDSQSPPPPRPPRLHSPPQNPRRRPDMDPVRQPMQLSDDKNRSTLKTNPSRISLRRGHSDFSIKAVSVYSADENSPPASPPNSDETETTPAFHHREGAFPPSRFIQSGVDGGADHEAQNAEHEESAPTSPSAREHEPSEATLTSSPRMKVVPIEEGKPEPSGSSLHHAHSWTSLGHEFSHLQISSPGATSTSSHSEYHSGEGSHQRSYTVGQGLPSAAAKMVDKAAWFNLKRFSSLPRTPSGASGGHSSSAASTRTPSPHRPAQPAFRPKITSKWPNAMYYGDVVTRKSALERALGYAHKINDLAMHDCGLGAWVLAKRHPGGAGGSEQGVARQLPKPEIPSTLSEFGQQPRHTSHGSQVSEMTFPRRPDAYLATDLSSKPAEDISPPTGPPPTLPYPSLAHSSGTPSHRLSALPLSPASPLSLPSSLSKSPGAFFSSIGRKTSVKKERSGPLTPGRTLLTKSPPNALPAPRPIQIQNAPSVPGGPRAPPGRVQRSQTFGVSPGSSTESSQSPPSSVTRRTSATAKRPSFFAVSRSSPSRIPDSQFERQLDKLADLLPQADRHVLAGYLRRCGQDIVAIGQYLEDEKSGTIRRD</sequence>
<feature type="compositionally biased region" description="Polar residues" evidence="1">
    <location>
        <begin position="239"/>
        <end position="252"/>
    </location>
</feature>
<evidence type="ECO:0000256" key="1">
    <source>
        <dbReference type="SAM" id="MobiDB-lite"/>
    </source>
</evidence>
<feature type="compositionally biased region" description="Pro residues" evidence="1">
    <location>
        <begin position="410"/>
        <end position="425"/>
    </location>
</feature>
<feature type="compositionally biased region" description="Polar residues" evidence="1">
    <location>
        <begin position="747"/>
        <end position="767"/>
    </location>
</feature>
<keyword evidence="3" id="KW-1185">Reference proteome</keyword>
<feature type="compositionally biased region" description="Low complexity" evidence="1">
    <location>
        <begin position="884"/>
        <end position="898"/>
    </location>
</feature>
<feature type="region of interest" description="Disordered" evidence="1">
    <location>
        <begin position="343"/>
        <end position="573"/>
    </location>
</feature>
<feature type="compositionally biased region" description="Basic and acidic residues" evidence="1">
    <location>
        <begin position="89"/>
        <end position="102"/>
    </location>
</feature>
<organism evidence="2 3">
    <name type="scientific">Heliocybe sulcata</name>
    <dbReference type="NCBI Taxonomy" id="5364"/>
    <lineage>
        <taxon>Eukaryota</taxon>
        <taxon>Fungi</taxon>
        <taxon>Dikarya</taxon>
        <taxon>Basidiomycota</taxon>
        <taxon>Agaricomycotina</taxon>
        <taxon>Agaricomycetes</taxon>
        <taxon>Gloeophyllales</taxon>
        <taxon>Gloeophyllaceae</taxon>
        <taxon>Heliocybe</taxon>
    </lineage>
</organism>
<feature type="compositionally biased region" description="Low complexity" evidence="1">
    <location>
        <begin position="589"/>
        <end position="599"/>
    </location>
</feature>
<feature type="region of interest" description="Disordered" evidence="1">
    <location>
        <begin position="642"/>
        <end position="674"/>
    </location>
</feature>
<evidence type="ECO:0000313" key="2">
    <source>
        <dbReference type="EMBL" id="TFK55866.1"/>
    </source>
</evidence>
<accession>A0A5C3NHA3</accession>
<feature type="compositionally biased region" description="Low complexity" evidence="1">
    <location>
        <begin position="274"/>
        <end position="284"/>
    </location>
</feature>
<gene>
    <name evidence="2" type="ORF">OE88DRAFT_1767163</name>
</gene>
<feature type="region of interest" description="Disordered" evidence="1">
    <location>
        <begin position="587"/>
        <end position="614"/>
    </location>
</feature>